<evidence type="ECO:0000313" key="15">
    <source>
        <dbReference type="Proteomes" id="UP000262825"/>
    </source>
</evidence>
<dbReference type="GO" id="GO:0005739">
    <property type="term" value="C:mitochondrion"/>
    <property type="evidence" value="ECO:0007669"/>
    <property type="project" value="UniProtKB-SubCell"/>
</dbReference>
<gene>
    <name evidence="14" type="ORF">SCODWIG_03389</name>
</gene>
<proteinExistence type="inferred from homology"/>
<evidence type="ECO:0000256" key="12">
    <source>
        <dbReference type="ARBA" id="ARBA00083446"/>
    </source>
</evidence>
<dbReference type="InterPro" id="IPR006094">
    <property type="entry name" value="Oxid_FAD_bind_N"/>
</dbReference>
<evidence type="ECO:0000256" key="10">
    <source>
        <dbReference type="ARBA" id="ARBA00051436"/>
    </source>
</evidence>
<evidence type="ECO:0000256" key="9">
    <source>
        <dbReference type="ARBA" id="ARBA00038897"/>
    </source>
</evidence>
<dbReference type="PANTHER" id="PTHR11748:SF111">
    <property type="entry name" value="D-LACTATE DEHYDROGENASE, MITOCHONDRIAL-RELATED"/>
    <property type="match status" value="1"/>
</dbReference>
<dbReference type="Gene3D" id="1.10.45.10">
    <property type="entry name" value="Vanillyl-alcohol Oxidase, Chain A, domain 4"/>
    <property type="match status" value="1"/>
</dbReference>
<keyword evidence="4" id="KW-0285">Flavoprotein</keyword>
<dbReference type="Pfam" id="PF02913">
    <property type="entry name" value="FAD-oxidase_C"/>
    <property type="match status" value="1"/>
</dbReference>
<evidence type="ECO:0000256" key="5">
    <source>
        <dbReference type="ARBA" id="ARBA00022827"/>
    </source>
</evidence>
<evidence type="ECO:0000256" key="11">
    <source>
        <dbReference type="ARBA" id="ARBA00055809"/>
    </source>
</evidence>
<dbReference type="Gene3D" id="3.30.465.10">
    <property type="match status" value="1"/>
</dbReference>
<dbReference type="GO" id="GO:0071949">
    <property type="term" value="F:FAD binding"/>
    <property type="evidence" value="ECO:0007669"/>
    <property type="project" value="InterPro"/>
</dbReference>
<name>A0A376BAA2_9ASCO</name>
<dbReference type="VEuPathDB" id="FungiDB:SCODWIG_03389"/>
<keyword evidence="5" id="KW-0274">FAD</keyword>
<comment type="similarity">
    <text evidence="3">Belongs to the FAD-binding oxidoreductase/transferase type 4 family.</text>
</comment>
<dbReference type="AlphaFoldDB" id="A0A376BAA2"/>
<evidence type="ECO:0000256" key="7">
    <source>
        <dbReference type="ARBA" id="ARBA00023002"/>
    </source>
</evidence>
<sequence length="588" mass="64738">MLRSILKNTTNKRISLLSKQRKNIHFQNASPTALLLKNRIVGNCNYSTSSKASPNNSNILTSLIPGVLIGTGLSLGTCYFLGLFDDDDDANYQSVMPLDELSPPKYCDDPNEETEVIARLKAVLGENPDNFSISPEEIDSHSDTYFTSHHATKEQRPQIILYPHNTEQVSQILQICNNYSVPVVPFSGGTSLEGHFVSTRGKRTVVLDFSRYMNNILELHQKDLDVVVEAGVPWEDLNSYLNDHGLLFGCDPGPGAEIGGCIANSCSGTNANRYGTMKENVVNLTVVLADGSIIKTRQRPRKSSAGYNLTGLFIGSEGTLGVVTEATIKCHVMPKHETVAVIPFPSIALAADCVSTIVGEGLQLNAMELLDDKMMKVINQTGSTSRTWLEQPTLFFKVGGQDDDDIKKQVSMLEKIASANKAIKFEFAKNDDEKLELWEARKVALWSTLDAGKKLNPKVNLWTTDVAVPISKFASVIDETKKEMESSGLISTIVGHAGDGNFHAFICYDETQKPIAEKLVDNMVKRAIDNEGTCTGEHGIGLGKRQYLLEELGDAPVNLMRQIKLSLDPQRILNPDKIFKIDPNDHEH</sequence>
<reference evidence="15" key="1">
    <citation type="submission" date="2018-06" db="EMBL/GenBank/DDBJ databases">
        <authorList>
            <person name="Guldener U."/>
        </authorList>
    </citation>
    <scope>NUCLEOTIDE SEQUENCE [LARGE SCALE GENOMIC DNA]</scope>
    <source>
        <strain evidence="15">UTAD17</strain>
    </source>
</reference>
<dbReference type="InterPro" id="IPR036318">
    <property type="entry name" value="FAD-bd_PCMH-like_sf"/>
</dbReference>
<dbReference type="InterPro" id="IPR016164">
    <property type="entry name" value="FAD-linked_Oxase-like_C"/>
</dbReference>
<evidence type="ECO:0000259" key="13">
    <source>
        <dbReference type="PROSITE" id="PS51387"/>
    </source>
</evidence>
<dbReference type="EMBL" id="UFAJ01000798">
    <property type="protein sequence ID" value="SSD61628.1"/>
    <property type="molecule type" value="Genomic_DNA"/>
</dbReference>
<dbReference type="GO" id="GO:1903457">
    <property type="term" value="P:lactate catabolic process"/>
    <property type="evidence" value="ECO:0007669"/>
    <property type="project" value="TreeGrafter"/>
</dbReference>
<evidence type="ECO:0000256" key="6">
    <source>
        <dbReference type="ARBA" id="ARBA00022946"/>
    </source>
</evidence>
<comment type="subcellular location">
    <subcellularLocation>
        <location evidence="2">Mitochondrion</location>
    </subcellularLocation>
</comment>
<evidence type="ECO:0000256" key="8">
    <source>
        <dbReference type="ARBA" id="ARBA00023128"/>
    </source>
</evidence>
<dbReference type="EC" id="1.1.2.4" evidence="9"/>
<evidence type="ECO:0000256" key="2">
    <source>
        <dbReference type="ARBA" id="ARBA00004173"/>
    </source>
</evidence>
<dbReference type="Proteomes" id="UP000262825">
    <property type="component" value="Unassembled WGS sequence"/>
</dbReference>
<comment type="catalytic activity">
    <reaction evidence="10">
        <text>(R)-lactate + 2 Fe(III)-[cytochrome c] = 2 Fe(II)-[cytochrome c] + pyruvate + 2 H(+)</text>
        <dbReference type="Rhea" id="RHEA:13521"/>
        <dbReference type="Rhea" id="RHEA-COMP:10350"/>
        <dbReference type="Rhea" id="RHEA-COMP:14399"/>
        <dbReference type="ChEBI" id="CHEBI:15361"/>
        <dbReference type="ChEBI" id="CHEBI:15378"/>
        <dbReference type="ChEBI" id="CHEBI:16004"/>
        <dbReference type="ChEBI" id="CHEBI:29033"/>
        <dbReference type="ChEBI" id="CHEBI:29034"/>
        <dbReference type="EC" id="1.1.2.4"/>
    </reaction>
</comment>
<keyword evidence="15" id="KW-1185">Reference proteome</keyword>
<dbReference type="FunFam" id="3.30.70.2740:FF:000001">
    <property type="entry name" value="D-lactate dehydrogenase mitochondrial"/>
    <property type="match status" value="1"/>
</dbReference>
<dbReference type="InterPro" id="IPR004113">
    <property type="entry name" value="FAD-bd_oxidored_4_C"/>
</dbReference>
<feature type="domain" description="FAD-binding PCMH-type" evidence="13">
    <location>
        <begin position="152"/>
        <end position="333"/>
    </location>
</feature>
<keyword evidence="6" id="KW-0809">Transit peptide</keyword>
<dbReference type="SUPFAM" id="SSF55103">
    <property type="entry name" value="FAD-linked oxidases, C-terminal domain"/>
    <property type="match status" value="1"/>
</dbReference>
<dbReference type="GO" id="GO:0008720">
    <property type="term" value="F:D-lactate dehydrogenase (NAD+) activity"/>
    <property type="evidence" value="ECO:0007669"/>
    <property type="project" value="TreeGrafter"/>
</dbReference>
<protein>
    <recommendedName>
        <fullName evidence="9">D-lactate dehydrogenase (cytochrome)</fullName>
        <ecNumber evidence="9">1.1.2.4</ecNumber>
    </recommendedName>
    <alternativeName>
        <fullName evidence="12">D-lactate ferricytochrome C oxidoreductase</fullName>
    </alternativeName>
</protein>
<dbReference type="PROSITE" id="PS51387">
    <property type="entry name" value="FAD_PCMH"/>
    <property type="match status" value="1"/>
</dbReference>
<evidence type="ECO:0000256" key="1">
    <source>
        <dbReference type="ARBA" id="ARBA00001974"/>
    </source>
</evidence>
<dbReference type="Pfam" id="PF01565">
    <property type="entry name" value="FAD_binding_4"/>
    <property type="match status" value="1"/>
</dbReference>
<keyword evidence="8" id="KW-0496">Mitochondrion</keyword>
<dbReference type="PANTHER" id="PTHR11748">
    <property type="entry name" value="D-LACTATE DEHYDROGENASE"/>
    <property type="match status" value="1"/>
</dbReference>
<accession>A0A376BAA2</accession>
<comment type="function">
    <text evidence="11">Catalyzes the stereospecific oxidation of D-lactate to pyruvate.</text>
</comment>
<evidence type="ECO:0000256" key="3">
    <source>
        <dbReference type="ARBA" id="ARBA00008000"/>
    </source>
</evidence>
<dbReference type="FunFam" id="1.10.45.10:FF:000001">
    <property type="entry name" value="D-lactate dehydrogenase mitochondrial"/>
    <property type="match status" value="1"/>
</dbReference>
<evidence type="ECO:0000256" key="4">
    <source>
        <dbReference type="ARBA" id="ARBA00022630"/>
    </source>
</evidence>
<evidence type="ECO:0000313" key="14">
    <source>
        <dbReference type="EMBL" id="SSD61628.1"/>
    </source>
</evidence>
<dbReference type="Gene3D" id="3.30.70.2740">
    <property type="match status" value="1"/>
</dbReference>
<keyword evidence="7" id="KW-0560">Oxidoreductase</keyword>
<dbReference type="InterPro" id="IPR016171">
    <property type="entry name" value="Vanillyl_alc_oxidase_C-sub2"/>
</dbReference>
<dbReference type="GO" id="GO:0004458">
    <property type="term" value="F:D-lactate dehydrogenase (cytochrome) activity"/>
    <property type="evidence" value="ECO:0007669"/>
    <property type="project" value="UniProtKB-EC"/>
</dbReference>
<dbReference type="FunFam" id="3.30.465.10:FF:000038">
    <property type="entry name" value="D-lactate dehydrogenase"/>
    <property type="match status" value="1"/>
</dbReference>
<comment type="cofactor">
    <cofactor evidence="1">
        <name>FAD</name>
        <dbReference type="ChEBI" id="CHEBI:57692"/>
    </cofactor>
</comment>
<dbReference type="InterPro" id="IPR016166">
    <property type="entry name" value="FAD-bd_PCMH"/>
</dbReference>
<dbReference type="SUPFAM" id="SSF56176">
    <property type="entry name" value="FAD-binding/transporter-associated domain-like"/>
    <property type="match status" value="1"/>
</dbReference>
<organism evidence="14 15">
    <name type="scientific">Saccharomycodes ludwigii</name>
    <dbReference type="NCBI Taxonomy" id="36035"/>
    <lineage>
        <taxon>Eukaryota</taxon>
        <taxon>Fungi</taxon>
        <taxon>Dikarya</taxon>
        <taxon>Ascomycota</taxon>
        <taxon>Saccharomycotina</taxon>
        <taxon>Saccharomycetes</taxon>
        <taxon>Saccharomycodales</taxon>
        <taxon>Saccharomycodaceae</taxon>
        <taxon>Saccharomycodes</taxon>
    </lineage>
</organism>
<dbReference type="InterPro" id="IPR016169">
    <property type="entry name" value="FAD-bd_PCMH_sub2"/>
</dbReference>